<dbReference type="RefSeq" id="WP_233696035.1">
    <property type="nucleotide sequence ID" value="NZ_JAJNBZ010000003.1"/>
</dbReference>
<accession>A0ABS8YEL1</accession>
<evidence type="ECO:0000256" key="4">
    <source>
        <dbReference type="RuleBase" id="RU361279"/>
    </source>
</evidence>
<dbReference type="PANTHER" id="PTHR23407:SF1">
    <property type="entry name" value="5-FORMYLTETRAHYDROFOLATE CYCLO-LIGASE"/>
    <property type="match status" value="1"/>
</dbReference>
<evidence type="ECO:0000313" key="6">
    <source>
        <dbReference type="Proteomes" id="UP001199916"/>
    </source>
</evidence>
<comment type="catalytic activity">
    <reaction evidence="4">
        <text>(6S)-5-formyl-5,6,7,8-tetrahydrofolate + ATP = (6R)-5,10-methenyltetrahydrofolate + ADP + phosphate</text>
        <dbReference type="Rhea" id="RHEA:10488"/>
        <dbReference type="ChEBI" id="CHEBI:30616"/>
        <dbReference type="ChEBI" id="CHEBI:43474"/>
        <dbReference type="ChEBI" id="CHEBI:57455"/>
        <dbReference type="ChEBI" id="CHEBI:57457"/>
        <dbReference type="ChEBI" id="CHEBI:456216"/>
        <dbReference type="EC" id="6.3.3.2"/>
    </reaction>
</comment>
<evidence type="ECO:0000256" key="3">
    <source>
        <dbReference type="ARBA" id="ARBA00022840"/>
    </source>
</evidence>
<dbReference type="Proteomes" id="UP001199916">
    <property type="component" value="Unassembled WGS sequence"/>
</dbReference>
<dbReference type="EMBL" id="JAJNBZ010000003">
    <property type="protein sequence ID" value="MCE5168893.1"/>
    <property type="molecule type" value="Genomic_DNA"/>
</dbReference>
<keyword evidence="5" id="KW-0436">Ligase</keyword>
<dbReference type="Pfam" id="PF01812">
    <property type="entry name" value="5-FTHF_cyc-lig"/>
    <property type="match status" value="1"/>
</dbReference>
<keyword evidence="4" id="KW-0460">Magnesium</keyword>
<reference evidence="5 6" key="1">
    <citation type="submission" date="2021-11" db="EMBL/GenBank/DDBJ databases">
        <title>Draft genome sequence of Paenibacillus profundus YoMME, a new Gram-positive bacteria with exoelectrogenic properties.</title>
        <authorList>
            <person name="Hubenova Y."/>
            <person name="Hubenova E."/>
            <person name="Manasiev Y."/>
            <person name="Peykov S."/>
            <person name="Mitov M."/>
        </authorList>
    </citation>
    <scope>NUCLEOTIDE SEQUENCE [LARGE SCALE GENOMIC DNA]</scope>
    <source>
        <strain evidence="5 6">YoMME</strain>
    </source>
</reference>
<organism evidence="5 6">
    <name type="scientific">Paenibacillus profundus</name>
    <dbReference type="NCBI Taxonomy" id="1173085"/>
    <lineage>
        <taxon>Bacteria</taxon>
        <taxon>Bacillati</taxon>
        <taxon>Bacillota</taxon>
        <taxon>Bacilli</taxon>
        <taxon>Bacillales</taxon>
        <taxon>Paenibacillaceae</taxon>
        <taxon>Paenibacillus</taxon>
    </lineage>
</organism>
<keyword evidence="4" id="KW-0479">Metal-binding</keyword>
<dbReference type="PANTHER" id="PTHR23407">
    <property type="entry name" value="ATPASE INHIBITOR/5-FORMYLTETRAHYDROFOLATE CYCLO-LIGASE"/>
    <property type="match status" value="1"/>
</dbReference>
<dbReference type="InterPro" id="IPR037171">
    <property type="entry name" value="NagB/RpiA_transferase-like"/>
</dbReference>
<comment type="cofactor">
    <cofactor evidence="4">
        <name>Mg(2+)</name>
        <dbReference type="ChEBI" id="CHEBI:18420"/>
    </cofactor>
</comment>
<dbReference type="InterPro" id="IPR002698">
    <property type="entry name" value="FTHF_cligase"/>
</dbReference>
<dbReference type="EC" id="6.3.3.2" evidence="4"/>
<name>A0ABS8YEL1_9BACL</name>
<dbReference type="SUPFAM" id="SSF100950">
    <property type="entry name" value="NagB/RpiA/CoA transferase-like"/>
    <property type="match status" value="1"/>
</dbReference>
<dbReference type="Gene3D" id="3.40.50.10420">
    <property type="entry name" value="NagB/RpiA/CoA transferase-like"/>
    <property type="match status" value="1"/>
</dbReference>
<evidence type="ECO:0000313" key="5">
    <source>
        <dbReference type="EMBL" id="MCE5168893.1"/>
    </source>
</evidence>
<keyword evidence="3 4" id="KW-0067">ATP-binding</keyword>
<keyword evidence="6" id="KW-1185">Reference proteome</keyword>
<comment type="caution">
    <text evidence="5">The sequence shown here is derived from an EMBL/GenBank/DDBJ whole genome shotgun (WGS) entry which is preliminary data.</text>
</comment>
<evidence type="ECO:0000256" key="1">
    <source>
        <dbReference type="ARBA" id="ARBA00010638"/>
    </source>
</evidence>
<keyword evidence="2 4" id="KW-0547">Nucleotide-binding</keyword>
<dbReference type="GO" id="GO:0030272">
    <property type="term" value="F:5-formyltetrahydrofolate cyclo-ligase activity"/>
    <property type="evidence" value="ECO:0007669"/>
    <property type="project" value="UniProtKB-EC"/>
</dbReference>
<protein>
    <recommendedName>
        <fullName evidence="4">5-formyltetrahydrofolate cyclo-ligase</fullName>
        <ecNumber evidence="4">6.3.3.2</ecNumber>
    </recommendedName>
</protein>
<dbReference type="PIRSF" id="PIRSF006806">
    <property type="entry name" value="FTHF_cligase"/>
    <property type="match status" value="1"/>
</dbReference>
<comment type="similarity">
    <text evidence="1 4">Belongs to the 5-formyltetrahydrofolate cyclo-ligase family.</text>
</comment>
<sequence length="219" mass="25288">MSVVELKRQIRQRFKQRRRNVTEEQYRSASLAACRRAAAHVAELREQRGRPLRVFAYLPFGKELDITQLLYACRAAGDVIYIPRTESADHSMTLHRWDDRTQYTTGCFGLQEPVQETEQLPVEDWPQLDVIVVPGIAFDRQGGRMGLGAGYYDRFWNELINVRRLSLVSEDEGKPASDILLPMRISCLYAWQVTERVPMEPHDITVECLITEADVIFCI</sequence>
<evidence type="ECO:0000256" key="2">
    <source>
        <dbReference type="ARBA" id="ARBA00022741"/>
    </source>
</evidence>
<gene>
    <name evidence="5" type="ORF">LQV63_06180</name>
</gene>
<dbReference type="NCBIfam" id="TIGR02727">
    <property type="entry name" value="MTHFS_bact"/>
    <property type="match status" value="1"/>
</dbReference>
<proteinExistence type="inferred from homology"/>
<dbReference type="InterPro" id="IPR024185">
    <property type="entry name" value="FTHF_cligase-like_sf"/>
</dbReference>